<organism evidence="1 2">
    <name type="scientific">Scytonema hofmannii FACHB-248</name>
    <dbReference type="NCBI Taxonomy" id="1842502"/>
    <lineage>
        <taxon>Bacteria</taxon>
        <taxon>Bacillati</taxon>
        <taxon>Cyanobacteriota</taxon>
        <taxon>Cyanophyceae</taxon>
        <taxon>Nostocales</taxon>
        <taxon>Scytonemataceae</taxon>
        <taxon>Scytonema</taxon>
    </lineage>
</organism>
<dbReference type="RefSeq" id="WP_029635750.1">
    <property type="nucleotide sequence ID" value="NZ_JACJTA010000023.1"/>
</dbReference>
<comment type="caution">
    <text evidence="1">The sequence shown here is derived from an EMBL/GenBank/DDBJ whole genome shotgun (WGS) entry which is preliminary data.</text>
</comment>
<evidence type="ECO:0000313" key="1">
    <source>
        <dbReference type="EMBL" id="MBD2605443.1"/>
    </source>
</evidence>
<dbReference type="EMBL" id="JACJTA010000023">
    <property type="protein sequence ID" value="MBD2605443.1"/>
    <property type="molecule type" value="Genomic_DNA"/>
</dbReference>
<name>A0ABR8GRS4_9CYAN</name>
<gene>
    <name evidence="1" type="ORF">H6G81_13100</name>
</gene>
<proteinExistence type="predicted"/>
<reference evidence="1 2" key="1">
    <citation type="journal article" date="2020" name="ISME J.">
        <title>Comparative genomics reveals insights into cyanobacterial evolution and habitat adaptation.</title>
        <authorList>
            <person name="Chen M.Y."/>
            <person name="Teng W.K."/>
            <person name="Zhao L."/>
            <person name="Hu C.X."/>
            <person name="Zhou Y.K."/>
            <person name="Han B.P."/>
            <person name="Song L.R."/>
            <person name="Shu W.S."/>
        </authorList>
    </citation>
    <scope>NUCLEOTIDE SEQUENCE [LARGE SCALE GENOMIC DNA]</scope>
    <source>
        <strain evidence="1 2">FACHB-248</strain>
    </source>
</reference>
<sequence length="113" mass="13437">MNYTISGINYNFQIIIEKAFSPSEDLEMFSFYIKAMCKITNCSSCINNLNAILSYFNIEDSDPRLENLIWYGSLAEIEDWARITYDFLSEKYSLYYLEKKLNEDREEGEWESE</sequence>
<keyword evidence="2" id="KW-1185">Reference proteome</keyword>
<evidence type="ECO:0000313" key="2">
    <source>
        <dbReference type="Proteomes" id="UP000660380"/>
    </source>
</evidence>
<accession>A0ABR8GRS4</accession>
<protein>
    <submittedName>
        <fullName evidence="1">Uncharacterized protein</fullName>
    </submittedName>
</protein>
<dbReference type="Proteomes" id="UP000660380">
    <property type="component" value="Unassembled WGS sequence"/>
</dbReference>